<dbReference type="AlphaFoldDB" id="A0A942UQ69"/>
<dbReference type="PANTHER" id="PTHR43297">
    <property type="entry name" value="OLIGOPEPTIDE TRANSPORT ATP-BINDING PROTEIN APPD"/>
    <property type="match status" value="1"/>
</dbReference>
<evidence type="ECO:0000256" key="1">
    <source>
        <dbReference type="ARBA" id="ARBA00004202"/>
    </source>
</evidence>
<dbReference type="InterPro" id="IPR003593">
    <property type="entry name" value="AAA+_ATPase"/>
</dbReference>
<dbReference type="InterPro" id="IPR027417">
    <property type="entry name" value="P-loop_NTPase"/>
</dbReference>
<dbReference type="Gene3D" id="3.40.50.300">
    <property type="entry name" value="P-loop containing nucleotide triphosphate hydrolases"/>
    <property type="match status" value="1"/>
</dbReference>
<evidence type="ECO:0000256" key="4">
    <source>
        <dbReference type="ARBA" id="ARBA00022475"/>
    </source>
</evidence>
<keyword evidence="10" id="KW-1185">Reference proteome</keyword>
<proteinExistence type="inferred from homology"/>
<evidence type="ECO:0000256" key="6">
    <source>
        <dbReference type="ARBA" id="ARBA00022840"/>
    </source>
</evidence>
<dbReference type="SMART" id="SM00382">
    <property type="entry name" value="AAA"/>
    <property type="match status" value="1"/>
</dbReference>
<evidence type="ECO:0000259" key="8">
    <source>
        <dbReference type="PROSITE" id="PS50893"/>
    </source>
</evidence>
<keyword evidence="3" id="KW-0813">Transport</keyword>
<dbReference type="GO" id="GO:0016887">
    <property type="term" value="F:ATP hydrolysis activity"/>
    <property type="evidence" value="ECO:0007669"/>
    <property type="project" value="InterPro"/>
</dbReference>
<dbReference type="PANTHER" id="PTHR43297:SF2">
    <property type="entry name" value="DIPEPTIDE TRANSPORT ATP-BINDING PROTEIN DPPD"/>
    <property type="match status" value="1"/>
</dbReference>
<protein>
    <submittedName>
        <fullName evidence="9">ABC transporter ATP-binding protein</fullName>
    </submittedName>
</protein>
<comment type="similarity">
    <text evidence="2">Belongs to the ABC transporter superfamily.</text>
</comment>
<evidence type="ECO:0000256" key="2">
    <source>
        <dbReference type="ARBA" id="ARBA00005417"/>
    </source>
</evidence>
<keyword evidence="5" id="KW-0547">Nucleotide-binding</keyword>
<evidence type="ECO:0000256" key="5">
    <source>
        <dbReference type="ARBA" id="ARBA00022741"/>
    </source>
</evidence>
<evidence type="ECO:0000256" key="7">
    <source>
        <dbReference type="ARBA" id="ARBA00023136"/>
    </source>
</evidence>
<dbReference type="InterPro" id="IPR050388">
    <property type="entry name" value="ABC_Ni/Peptide_Import"/>
</dbReference>
<dbReference type="GO" id="GO:0005886">
    <property type="term" value="C:plasma membrane"/>
    <property type="evidence" value="ECO:0007669"/>
    <property type="project" value="UniProtKB-SubCell"/>
</dbReference>
<dbReference type="EMBL" id="JAGYPN010000001">
    <property type="protein sequence ID" value="MBS4222019.1"/>
    <property type="molecule type" value="Genomic_DNA"/>
</dbReference>
<feature type="domain" description="ABC transporter" evidence="8">
    <location>
        <begin position="6"/>
        <end position="251"/>
    </location>
</feature>
<dbReference type="PROSITE" id="PS50893">
    <property type="entry name" value="ABC_TRANSPORTER_2"/>
    <property type="match status" value="1"/>
</dbReference>
<evidence type="ECO:0000313" key="9">
    <source>
        <dbReference type="EMBL" id="MBS4222019.1"/>
    </source>
</evidence>
<gene>
    <name evidence="9" type="ORF">KHA91_04530</name>
</gene>
<dbReference type="CDD" id="cd03257">
    <property type="entry name" value="ABC_NikE_OppD_transporters"/>
    <property type="match status" value="1"/>
</dbReference>
<organism evidence="9 10">
    <name type="scientific">Lederbergia citrea</name>
    <dbReference type="NCBI Taxonomy" id="2833581"/>
    <lineage>
        <taxon>Bacteria</taxon>
        <taxon>Bacillati</taxon>
        <taxon>Bacillota</taxon>
        <taxon>Bacilli</taxon>
        <taxon>Bacillales</taxon>
        <taxon>Bacillaceae</taxon>
        <taxon>Lederbergia</taxon>
    </lineage>
</organism>
<keyword evidence="7" id="KW-0472">Membrane</keyword>
<keyword evidence="4" id="KW-1003">Cell membrane</keyword>
<dbReference type="Proteomes" id="UP000676456">
    <property type="component" value="Unassembled WGS sequence"/>
</dbReference>
<dbReference type="InterPro" id="IPR003439">
    <property type="entry name" value="ABC_transporter-like_ATP-bd"/>
</dbReference>
<dbReference type="Pfam" id="PF00005">
    <property type="entry name" value="ABC_tran"/>
    <property type="match status" value="1"/>
</dbReference>
<comment type="caution">
    <text evidence="9">The sequence shown here is derived from an EMBL/GenBank/DDBJ whole genome shotgun (WGS) entry which is preliminary data.</text>
</comment>
<evidence type="ECO:0000256" key="3">
    <source>
        <dbReference type="ARBA" id="ARBA00022448"/>
    </source>
</evidence>
<accession>A0A942UQ69</accession>
<dbReference type="SUPFAM" id="SSF52540">
    <property type="entry name" value="P-loop containing nucleoside triphosphate hydrolases"/>
    <property type="match status" value="1"/>
</dbReference>
<dbReference type="RefSeq" id="WP_213096993.1">
    <property type="nucleotide sequence ID" value="NZ_JAGYPN010000001.1"/>
</dbReference>
<dbReference type="GO" id="GO:0005524">
    <property type="term" value="F:ATP binding"/>
    <property type="evidence" value="ECO:0007669"/>
    <property type="project" value="UniProtKB-KW"/>
</dbReference>
<reference evidence="9 10" key="1">
    <citation type="submission" date="2021-05" db="EMBL/GenBank/DDBJ databases">
        <title>Novel Bacillus species.</title>
        <authorList>
            <person name="Liu G."/>
        </authorList>
    </citation>
    <scope>NUCLEOTIDE SEQUENCE [LARGE SCALE GENOMIC DNA]</scope>
    <source>
        <strain evidence="9 10">FJAT-49682</strain>
    </source>
</reference>
<evidence type="ECO:0000313" key="10">
    <source>
        <dbReference type="Proteomes" id="UP000676456"/>
    </source>
</evidence>
<name>A0A942UQ69_9BACI</name>
<sequence>MGKKLLQVNKLTVDIKGKKAVDEASFSVNKGEITCIIGQSGSGKSMSINALLGILPPTATSMGEAHFSGMNLLAMSEKKLQQVRGTKIFTIFQDAANSFNPSIKMKHQLYHLTGKKLGHSFRVFRKKIHEILRDLQFTEPQAITEHYPFQLSGGMLQRCMVACALYIEPILLIADEPTSALDMILQKELIEMLINMNQNTRTSILLVTHDLGVAAEAADELIVMLEGKVIETGNTLTIFDHPNHPYTKKLLEGRLLTC</sequence>
<keyword evidence="6 9" id="KW-0067">ATP-binding</keyword>
<comment type="subcellular location">
    <subcellularLocation>
        <location evidence="1">Cell membrane</location>
        <topology evidence="1">Peripheral membrane protein</topology>
    </subcellularLocation>
</comment>